<sequence>MRFSVSIFFALGLIINIFKKMKRSYFIKKENEYSRLAERIILALAELKVPSNISYSTSSVSVYVDSAVSDSEIRISDHPSHHGSYKYNFIKSIECVSTFSKGCYFYQLSDEGIEAFLEDYKLNEQLPDEQLISISKQYEMRSYVIHKQTGLFLIKKKPKLFKPDANIQKRLLTFENYQLLSSRIIKRLSGCLSTKKTFFGIDLTKDMIMNRIRILGDNSDNYDIIFEQVEIEDD</sequence>
<evidence type="ECO:0000313" key="2">
    <source>
        <dbReference type="Proteomes" id="UP000644010"/>
    </source>
</evidence>
<accession>A0ABR7DVH0</accession>
<dbReference type="EMBL" id="JACOOI010000001">
    <property type="protein sequence ID" value="MBC5641519.1"/>
    <property type="molecule type" value="Genomic_DNA"/>
</dbReference>
<gene>
    <name evidence="1" type="ORF">H8S77_01270</name>
</gene>
<keyword evidence="2" id="KW-1185">Reference proteome</keyword>
<comment type="caution">
    <text evidence="1">The sequence shown here is derived from an EMBL/GenBank/DDBJ whole genome shotgun (WGS) entry which is preliminary data.</text>
</comment>
<evidence type="ECO:0000313" key="1">
    <source>
        <dbReference type="EMBL" id="MBC5641519.1"/>
    </source>
</evidence>
<name>A0ABR7DVH0_9BACT</name>
<reference evidence="1 2" key="1">
    <citation type="submission" date="2020-08" db="EMBL/GenBank/DDBJ databases">
        <title>Genome public.</title>
        <authorList>
            <person name="Liu C."/>
            <person name="Sun Q."/>
        </authorList>
    </citation>
    <scope>NUCLEOTIDE SEQUENCE [LARGE SCALE GENOMIC DNA]</scope>
    <source>
        <strain evidence="1 2">BX2</strain>
    </source>
</reference>
<proteinExistence type="predicted"/>
<dbReference type="Proteomes" id="UP000644010">
    <property type="component" value="Unassembled WGS sequence"/>
</dbReference>
<protein>
    <recommendedName>
        <fullName evidence="3">DUF4292 domain-containing protein</fullName>
    </recommendedName>
</protein>
<evidence type="ECO:0008006" key="3">
    <source>
        <dbReference type="Google" id="ProtNLM"/>
    </source>
</evidence>
<organism evidence="1 2">
    <name type="scientific">Parabacteroides segnis</name>
    <dbReference type="NCBI Taxonomy" id="2763058"/>
    <lineage>
        <taxon>Bacteria</taxon>
        <taxon>Pseudomonadati</taxon>
        <taxon>Bacteroidota</taxon>
        <taxon>Bacteroidia</taxon>
        <taxon>Bacteroidales</taxon>
        <taxon>Tannerellaceae</taxon>
        <taxon>Parabacteroides</taxon>
    </lineage>
</organism>